<accession>A0ABW4J6U4</accession>
<comment type="similarity">
    <text evidence="5">Belongs to the RNA polymerase subunit epsilon family.</text>
</comment>
<keyword evidence="3 5" id="KW-0548">Nucleotidyltransferase</keyword>
<reference evidence="7" key="1">
    <citation type="journal article" date="2019" name="Int. J. Syst. Evol. Microbiol.">
        <title>The Global Catalogue of Microorganisms (GCM) 10K type strain sequencing project: providing services to taxonomists for standard genome sequencing and annotation.</title>
        <authorList>
            <consortium name="The Broad Institute Genomics Platform"/>
            <consortium name="The Broad Institute Genome Sequencing Center for Infectious Disease"/>
            <person name="Wu L."/>
            <person name="Ma J."/>
        </authorList>
    </citation>
    <scope>NUCLEOTIDE SEQUENCE [LARGE SCALE GENOMIC DNA]</scope>
    <source>
        <strain evidence="7">CCM 8896</strain>
    </source>
</reference>
<comment type="function">
    <text evidence="5">A non-essential component of RNA polymerase (RNAP).</text>
</comment>
<keyword evidence="7" id="KW-1185">Reference proteome</keyword>
<organism evidence="6 7">
    <name type="scientific">Agrilactobacillus yilanensis</name>
    <dbReference type="NCBI Taxonomy" id="2485997"/>
    <lineage>
        <taxon>Bacteria</taxon>
        <taxon>Bacillati</taxon>
        <taxon>Bacillota</taxon>
        <taxon>Bacilli</taxon>
        <taxon>Lactobacillales</taxon>
        <taxon>Lactobacillaceae</taxon>
        <taxon>Agrilactobacillus</taxon>
    </lineage>
</organism>
<dbReference type="GO" id="GO:0000428">
    <property type="term" value="C:DNA-directed RNA polymerase complex"/>
    <property type="evidence" value="ECO:0007669"/>
    <property type="project" value="UniProtKB-KW"/>
</dbReference>
<evidence type="ECO:0000313" key="6">
    <source>
        <dbReference type="EMBL" id="MFD1671165.1"/>
    </source>
</evidence>
<dbReference type="NCBIfam" id="NF010188">
    <property type="entry name" value="PRK13667.1"/>
    <property type="match status" value="1"/>
</dbReference>
<evidence type="ECO:0000256" key="4">
    <source>
        <dbReference type="ARBA" id="ARBA00023163"/>
    </source>
</evidence>
<evidence type="ECO:0000256" key="5">
    <source>
        <dbReference type="HAMAP-Rule" id="MF_01553"/>
    </source>
</evidence>
<evidence type="ECO:0000256" key="2">
    <source>
        <dbReference type="ARBA" id="ARBA00022679"/>
    </source>
</evidence>
<keyword evidence="1 5" id="KW-0240">DNA-directed RNA polymerase</keyword>
<protein>
    <recommendedName>
        <fullName evidence="5">DNA-directed RNA polymerase subunit epsilon</fullName>
        <shortName evidence="5">RNAP epsilon subunit</shortName>
        <ecNumber evidence="5">2.7.7.6</ecNumber>
    </recommendedName>
    <alternativeName>
        <fullName evidence="5">RNA polymerase epsilon subunit</fullName>
    </alternativeName>
    <alternativeName>
        <fullName evidence="5">Transcriptase subunit epsilon</fullName>
    </alternativeName>
</protein>
<sequence>MIFKVLFQEDKHLSPKRETTNSIYLEASSIVEARALVEKNTDYNIEFIQELSGKFLEFEQNEPDFKLTEFSTK</sequence>
<dbReference type="GO" id="GO:0003899">
    <property type="term" value="F:DNA-directed RNA polymerase activity"/>
    <property type="evidence" value="ECO:0007669"/>
    <property type="project" value="UniProtKB-EC"/>
</dbReference>
<name>A0ABW4J6U4_9LACO</name>
<keyword evidence="2 5" id="KW-0808">Transferase</keyword>
<dbReference type="RefSeq" id="WP_125714180.1">
    <property type="nucleotide sequence ID" value="NZ_JBHTOP010000005.1"/>
</dbReference>
<dbReference type="EMBL" id="JBHTOP010000005">
    <property type="protein sequence ID" value="MFD1671165.1"/>
    <property type="molecule type" value="Genomic_DNA"/>
</dbReference>
<dbReference type="InterPro" id="IPR009907">
    <property type="entry name" value="RpoY"/>
</dbReference>
<dbReference type="Pfam" id="PF07288">
    <property type="entry name" value="RpoY"/>
    <property type="match status" value="1"/>
</dbReference>
<dbReference type="Proteomes" id="UP001597267">
    <property type="component" value="Unassembled WGS sequence"/>
</dbReference>
<dbReference type="HAMAP" id="MF_01553">
    <property type="entry name" value="RNApol_bact_RpoY"/>
    <property type="match status" value="1"/>
</dbReference>
<comment type="subunit">
    <text evidence="5">RNAP is composed of a core of 2 alpha, a beta and a beta' subunit. The core is associated with a delta subunit, and at least one of epsilon or omega. When a sigma factor is associated with the core the holoenzyme is formed, which can initiate transcription.</text>
</comment>
<comment type="catalytic activity">
    <reaction evidence="5">
        <text>RNA(n) + a ribonucleoside 5'-triphosphate = RNA(n+1) + diphosphate</text>
        <dbReference type="Rhea" id="RHEA:21248"/>
        <dbReference type="Rhea" id="RHEA-COMP:14527"/>
        <dbReference type="Rhea" id="RHEA-COMP:17342"/>
        <dbReference type="ChEBI" id="CHEBI:33019"/>
        <dbReference type="ChEBI" id="CHEBI:61557"/>
        <dbReference type="ChEBI" id="CHEBI:140395"/>
        <dbReference type="EC" id="2.7.7.6"/>
    </reaction>
</comment>
<dbReference type="Gene3D" id="3.10.20.730">
    <property type="entry name" value="RNAP, epsilon subunit-like"/>
    <property type="match status" value="1"/>
</dbReference>
<evidence type="ECO:0000256" key="1">
    <source>
        <dbReference type="ARBA" id="ARBA00022478"/>
    </source>
</evidence>
<comment type="caution">
    <text evidence="6">The sequence shown here is derived from an EMBL/GenBank/DDBJ whole genome shotgun (WGS) entry which is preliminary data.</text>
</comment>
<gene>
    <name evidence="5" type="primary">rpoY</name>
    <name evidence="6" type="ORF">ACFQ5M_03530</name>
</gene>
<evidence type="ECO:0000256" key="3">
    <source>
        <dbReference type="ARBA" id="ARBA00022695"/>
    </source>
</evidence>
<dbReference type="EC" id="2.7.7.6" evidence="5"/>
<evidence type="ECO:0000313" key="7">
    <source>
        <dbReference type="Proteomes" id="UP001597267"/>
    </source>
</evidence>
<keyword evidence="4 5" id="KW-0804">Transcription</keyword>
<proteinExistence type="inferred from homology"/>